<dbReference type="Proteomes" id="UP000324222">
    <property type="component" value="Unassembled WGS sequence"/>
</dbReference>
<name>A0A5B7DE77_PORTR</name>
<dbReference type="EMBL" id="VSRR010000795">
    <property type="protein sequence ID" value="MPC19701.1"/>
    <property type="molecule type" value="Genomic_DNA"/>
</dbReference>
<dbReference type="AlphaFoldDB" id="A0A5B7DE77"/>
<organism evidence="1 2">
    <name type="scientific">Portunus trituberculatus</name>
    <name type="common">Swimming crab</name>
    <name type="synonym">Neptunus trituberculatus</name>
    <dbReference type="NCBI Taxonomy" id="210409"/>
    <lineage>
        <taxon>Eukaryota</taxon>
        <taxon>Metazoa</taxon>
        <taxon>Ecdysozoa</taxon>
        <taxon>Arthropoda</taxon>
        <taxon>Crustacea</taxon>
        <taxon>Multicrustacea</taxon>
        <taxon>Malacostraca</taxon>
        <taxon>Eumalacostraca</taxon>
        <taxon>Eucarida</taxon>
        <taxon>Decapoda</taxon>
        <taxon>Pleocyemata</taxon>
        <taxon>Brachyura</taxon>
        <taxon>Eubrachyura</taxon>
        <taxon>Portunoidea</taxon>
        <taxon>Portunidae</taxon>
        <taxon>Portuninae</taxon>
        <taxon>Portunus</taxon>
    </lineage>
</organism>
<comment type="caution">
    <text evidence="1">The sequence shown here is derived from an EMBL/GenBank/DDBJ whole genome shotgun (WGS) entry which is preliminary data.</text>
</comment>
<protein>
    <submittedName>
        <fullName evidence="1">Uncharacterized protein</fullName>
    </submittedName>
</protein>
<sequence length="73" mass="7805">MLIVGSPSCVPESPALASADWPRVAVLFPGRPIPVLERAAQTVPGMPPRPPALQTQPVCAGKRFLLHTGRIQR</sequence>
<gene>
    <name evidence="1" type="ORF">E2C01_012626</name>
</gene>
<keyword evidence="2" id="KW-1185">Reference proteome</keyword>
<accession>A0A5B7DE77</accession>
<reference evidence="1 2" key="1">
    <citation type="submission" date="2019-05" db="EMBL/GenBank/DDBJ databases">
        <title>Another draft genome of Portunus trituberculatus and its Hox gene families provides insights of decapod evolution.</title>
        <authorList>
            <person name="Jeong J.-H."/>
            <person name="Song I."/>
            <person name="Kim S."/>
            <person name="Choi T."/>
            <person name="Kim D."/>
            <person name="Ryu S."/>
            <person name="Kim W."/>
        </authorList>
    </citation>
    <scope>NUCLEOTIDE SEQUENCE [LARGE SCALE GENOMIC DNA]</scope>
    <source>
        <tissue evidence="1">Muscle</tissue>
    </source>
</reference>
<proteinExistence type="predicted"/>
<evidence type="ECO:0000313" key="2">
    <source>
        <dbReference type="Proteomes" id="UP000324222"/>
    </source>
</evidence>
<evidence type="ECO:0000313" key="1">
    <source>
        <dbReference type="EMBL" id="MPC19701.1"/>
    </source>
</evidence>